<dbReference type="PROSITE" id="PS50240">
    <property type="entry name" value="TRYPSIN_DOM"/>
    <property type="match status" value="1"/>
</dbReference>
<feature type="chain" id="PRO_5014430830" description="Phenoloxidase-activating factor 2" evidence="7">
    <location>
        <begin position="26"/>
        <end position="423"/>
    </location>
</feature>
<evidence type="ECO:0000256" key="7">
    <source>
        <dbReference type="SAM" id="SignalP"/>
    </source>
</evidence>
<dbReference type="Gene3D" id="2.40.10.10">
    <property type="entry name" value="Trypsin-like serine proteases"/>
    <property type="match status" value="2"/>
</dbReference>
<evidence type="ECO:0000256" key="2">
    <source>
        <dbReference type="ARBA" id="ARBA00022525"/>
    </source>
</evidence>
<evidence type="ECO:0000256" key="5">
    <source>
        <dbReference type="ARBA" id="ARBA00076468"/>
    </source>
</evidence>
<protein>
    <recommendedName>
        <fullName evidence="4">Phenoloxidase-activating factor 2</fullName>
    </recommendedName>
    <alternativeName>
        <fullName evidence="5">Prophenoloxidase-activating factor II</fullName>
    </alternativeName>
</protein>
<dbReference type="PROSITE" id="PS00134">
    <property type="entry name" value="TRYPSIN_HIS"/>
    <property type="match status" value="1"/>
</dbReference>
<comment type="subcellular location">
    <subcellularLocation>
        <location evidence="1">Secreted</location>
    </subcellularLocation>
</comment>
<evidence type="ECO:0000256" key="1">
    <source>
        <dbReference type="ARBA" id="ARBA00004613"/>
    </source>
</evidence>
<dbReference type="AlphaFoldDB" id="A0A2J7QQS5"/>
<dbReference type="STRING" id="105785.A0A2J7QQS5"/>
<dbReference type="GO" id="GO:0004252">
    <property type="term" value="F:serine-type endopeptidase activity"/>
    <property type="evidence" value="ECO:0007669"/>
    <property type="project" value="InterPro"/>
</dbReference>
<evidence type="ECO:0000256" key="6">
    <source>
        <dbReference type="SAM" id="MobiDB-lite"/>
    </source>
</evidence>
<dbReference type="InterPro" id="IPR001314">
    <property type="entry name" value="Peptidase_S1A"/>
</dbReference>
<dbReference type="InterPro" id="IPR009003">
    <property type="entry name" value="Peptidase_S1_PA"/>
</dbReference>
<keyword evidence="10" id="KW-1185">Reference proteome</keyword>
<keyword evidence="7" id="KW-0732">Signal</keyword>
<dbReference type="SMART" id="SM00020">
    <property type="entry name" value="Tryp_SPc"/>
    <property type="match status" value="1"/>
</dbReference>
<keyword evidence="2" id="KW-0964">Secreted</keyword>
<comment type="caution">
    <text evidence="9">The sequence shown here is derived from an EMBL/GenBank/DDBJ whole genome shotgun (WGS) entry which is preliminary data.</text>
</comment>
<feature type="signal peptide" evidence="7">
    <location>
        <begin position="1"/>
        <end position="25"/>
    </location>
</feature>
<dbReference type="PRINTS" id="PR00722">
    <property type="entry name" value="CHYMOTRYPSIN"/>
</dbReference>
<accession>A0A2J7QQS5</accession>
<sequence>MESTNRLLLMTVVASLLVPLNNVRAQADLDTLIGQVFVRPETGGNSNNQQPTEEKTQAEGQEYNPLECQCVPYYLCQNNTIITDGAGLIDIRSGFLPSKQPCPCPASNTPGIKDGPCQNYLDVCCQKPQTVTEPITPKPKQRSGCGRRNEEGVGFRITGANDSEAQFGEFPWMVAIVREESVDNNPEKLIVYQCGGALIHPQVVLTAAHCLATLKDFSTLKVRAGEWDTQTKNELFPHQDRNVRTIVIHPDYYAGALYNDIGLIFLDSAVEYAENVDVVCLPPQGAIFDHSQCFATGWGKDSYGKEGRYWVILKKVQLPVVPRAACVEALHKTRLGPYFKLHESFICAGGEQGKDTCKGDGGGPLVCPFANDPSHYQQAGIVAWGIGCGENNVPGVYTNVALFRDWIDEQIAYQGLNPSLFDS</sequence>
<dbReference type="PANTHER" id="PTHR24258">
    <property type="entry name" value="SERINE PROTEASE-RELATED"/>
    <property type="match status" value="1"/>
</dbReference>
<dbReference type="Pfam" id="PF00089">
    <property type="entry name" value="Trypsin"/>
    <property type="match status" value="1"/>
</dbReference>
<name>A0A2J7QQS5_9NEOP</name>
<feature type="region of interest" description="Disordered" evidence="6">
    <location>
        <begin position="40"/>
        <end position="59"/>
    </location>
</feature>
<dbReference type="InterPro" id="IPR043504">
    <property type="entry name" value="Peptidase_S1_PA_chymotrypsin"/>
</dbReference>
<gene>
    <name evidence="9" type="primary">TRYT_2</name>
    <name evidence="9" type="ORF">B7P43_G02074</name>
</gene>
<dbReference type="PANTHER" id="PTHR24258:SF129">
    <property type="entry name" value="LP15124P-RELATED"/>
    <property type="match status" value="1"/>
</dbReference>
<dbReference type="GO" id="GO:0006508">
    <property type="term" value="P:proteolysis"/>
    <property type="evidence" value="ECO:0007669"/>
    <property type="project" value="InterPro"/>
</dbReference>
<keyword evidence="3" id="KW-1015">Disulfide bond</keyword>
<dbReference type="CDD" id="cd00190">
    <property type="entry name" value="Tryp_SPc"/>
    <property type="match status" value="1"/>
</dbReference>
<dbReference type="InterPro" id="IPR018114">
    <property type="entry name" value="TRYPSIN_HIS"/>
</dbReference>
<evidence type="ECO:0000256" key="4">
    <source>
        <dbReference type="ARBA" id="ARBA00068096"/>
    </source>
</evidence>
<dbReference type="InterPro" id="IPR041515">
    <property type="entry name" value="PPAF-2-like_Clip"/>
</dbReference>
<dbReference type="FunCoup" id="A0A2J7QQS5">
    <property type="interactions" value="40"/>
</dbReference>
<evidence type="ECO:0000256" key="3">
    <source>
        <dbReference type="ARBA" id="ARBA00023157"/>
    </source>
</evidence>
<dbReference type="GO" id="GO:0005576">
    <property type="term" value="C:extracellular region"/>
    <property type="evidence" value="ECO:0007669"/>
    <property type="project" value="UniProtKB-SubCell"/>
</dbReference>
<evidence type="ECO:0000313" key="10">
    <source>
        <dbReference type="Proteomes" id="UP000235965"/>
    </source>
</evidence>
<dbReference type="InterPro" id="IPR001254">
    <property type="entry name" value="Trypsin_dom"/>
</dbReference>
<dbReference type="SUPFAM" id="SSF50494">
    <property type="entry name" value="Trypsin-like serine proteases"/>
    <property type="match status" value="1"/>
</dbReference>
<dbReference type="Pfam" id="PF18322">
    <property type="entry name" value="CLIP_1"/>
    <property type="match status" value="1"/>
</dbReference>
<dbReference type="EMBL" id="NEVH01012082">
    <property type="protein sequence ID" value="PNF30938.1"/>
    <property type="molecule type" value="Genomic_DNA"/>
</dbReference>
<reference evidence="9 10" key="1">
    <citation type="submission" date="2017-12" db="EMBL/GenBank/DDBJ databases">
        <title>Hemimetabolous genomes reveal molecular basis of termite eusociality.</title>
        <authorList>
            <person name="Harrison M.C."/>
            <person name="Jongepier E."/>
            <person name="Robertson H.M."/>
            <person name="Arning N."/>
            <person name="Bitard-Feildel T."/>
            <person name="Chao H."/>
            <person name="Childers C.P."/>
            <person name="Dinh H."/>
            <person name="Doddapaneni H."/>
            <person name="Dugan S."/>
            <person name="Gowin J."/>
            <person name="Greiner C."/>
            <person name="Han Y."/>
            <person name="Hu H."/>
            <person name="Hughes D.S.T."/>
            <person name="Huylmans A.-K."/>
            <person name="Kemena C."/>
            <person name="Kremer L.P.M."/>
            <person name="Lee S.L."/>
            <person name="Lopez-Ezquerra A."/>
            <person name="Mallet L."/>
            <person name="Monroy-Kuhn J.M."/>
            <person name="Moser A."/>
            <person name="Murali S.C."/>
            <person name="Muzny D.M."/>
            <person name="Otani S."/>
            <person name="Piulachs M.-D."/>
            <person name="Poelchau M."/>
            <person name="Qu J."/>
            <person name="Schaub F."/>
            <person name="Wada-Katsumata A."/>
            <person name="Worley K.C."/>
            <person name="Xie Q."/>
            <person name="Ylla G."/>
            <person name="Poulsen M."/>
            <person name="Gibbs R.A."/>
            <person name="Schal C."/>
            <person name="Richards S."/>
            <person name="Belles X."/>
            <person name="Korb J."/>
            <person name="Bornberg-Bauer E."/>
        </authorList>
    </citation>
    <scope>NUCLEOTIDE SEQUENCE [LARGE SCALE GENOMIC DNA]</scope>
    <source>
        <tissue evidence="9">Whole body</tissue>
    </source>
</reference>
<organism evidence="9 10">
    <name type="scientific">Cryptotermes secundus</name>
    <dbReference type="NCBI Taxonomy" id="105785"/>
    <lineage>
        <taxon>Eukaryota</taxon>
        <taxon>Metazoa</taxon>
        <taxon>Ecdysozoa</taxon>
        <taxon>Arthropoda</taxon>
        <taxon>Hexapoda</taxon>
        <taxon>Insecta</taxon>
        <taxon>Pterygota</taxon>
        <taxon>Neoptera</taxon>
        <taxon>Polyneoptera</taxon>
        <taxon>Dictyoptera</taxon>
        <taxon>Blattodea</taxon>
        <taxon>Blattoidea</taxon>
        <taxon>Termitoidae</taxon>
        <taxon>Kalotermitidae</taxon>
        <taxon>Cryptotermitinae</taxon>
        <taxon>Cryptotermes</taxon>
    </lineage>
</organism>
<evidence type="ECO:0000313" key="9">
    <source>
        <dbReference type="EMBL" id="PNF30938.1"/>
    </source>
</evidence>
<evidence type="ECO:0000259" key="8">
    <source>
        <dbReference type="PROSITE" id="PS50240"/>
    </source>
</evidence>
<feature type="domain" description="Peptidase S1" evidence="8">
    <location>
        <begin position="157"/>
        <end position="412"/>
    </location>
</feature>
<dbReference type="FunFam" id="2.40.10.10:FF:000038">
    <property type="entry name" value="Serine protease"/>
    <property type="match status" value="1"/>
</dbReference>
<proteinExistence type="predicted"/>
<dbReference type="OrthoDB" id="6261922at2759"/>
<dbReference type="InParanoid" id="A0A2J7QQS5"/>
<dbReference type="Proteomes" id="UP000235965">
    <property type="component" value="Unassembled WGS sequence"/>
</dbReference>